<keyword evidence="9" id="KW-1133">Transmembrane helix</keyword>
<accession>A0AAD5D0E5</accession>
<evidence type="ECO:0000256" key="10">
    <source>
        <dbReference type="ARBA" id="ARBA00023136"/>
    </source>
</evidence>
<protein>
    <recommendedName>
        <fullName evidence="13">Protein kinase domain-containing protein</fullName>
    </recommendedName>
</protein>
<evidence type="ECO:0000313" key="15">
    <source>
        <dbReference type="Proteomes" id="UP001206925"/>
    </source>
</evidence>
<feature type="non-terminal residue" evidence="14">
    <location>
        <position position="363"/>
    </location>
</feature>
<comment type="similarity">
    <text evidence="2">In the N-terminal section; belongs to the leguminous lectin family.</text>
</comment>
<dbReference type="PROSITE" id="PS50011">
    <property type="entry name" value="PROTEIN_KINASE_DOM"/>
    <property type="match status" value="1"/>
</dbReference>
<dbReference type="Pfam" id="PF00069">
    <property type="entry name" value="Pkinase"/>
    <property type="match status" value="1"/>
</dbReference>
<dbReference type="FunFam" id="1.10.510.10:FF:000240">
    <property type="entry name" value="Lectin-domain containing receptor kinase A4.3"/>
    <property type="match status" value="1"/>
</dbReference>
<keyword evidence="5" id="KW-0812">Transmembrane</keyword>
<keyword evidence="7" id="KW-0547">Nucleotide-binding</keyword>
<evidence type="ECO:0000313" key="14">
    <source>
        <dbReference type="EMBL" id="KAI7750772.1"/>
    </source>
</evidence>
<evidence type="ECO:0000256" key="8">
    <source>
        <dbReference type="ARBA" id="ARBA00022840"/>
    </source>
</evidence>
<name>A0AAD5D0E5_AMBAR</name>
<evidence type="ECO:0000256" key="2">
    <source>
        <dbReference type="ARBA" id="ARBA00008536"/>
    </source>
</evidence>
<organism evidence="14 15">
    <name type="scientific">Ambrosia artemisiifolia</name>
    <name type="common">Common ragweed</name>
    <dbReference type="NCBI Taxonomy" id="4212"/>
    <lineage>
        <taxon>Eukaryota</taxon>
        <taxon>Viridiplantae</taxon>
        <taxon>Streptophyta</taxon>
        <taxon>Embryophyta</taxon>
        <taxon>Tracheophyta</taxon>
        <taxon>Spermatophyta</taxon>
        <taxon>Magnoliopsida</taxon>
        <taxon>eudicotyledons</taxon>
        <taxon>Gunneridae</taxon>
        <taxon>Pentapetalae</taxon>
        <taxon>asterids</taxon>
        <taxon>campanulids</taxon>
        <taxon>Asterales</taxon>
        <taxon>Asteraceae</taxon>
        <taxon>Asteroideae</taxon>
        <taxon>Heliantheae alliance</taxon>
        <taxon>Heliantheae</taxon>
        <taxon>Ambrosia</taxon>
    </lineage>
</organism>
<dbReference type="GO" id="GO:0005524">
    <property type="term" value="F:ATP binding"/>
    <property type="evidence" value="ECO:0007669"/>
    <property type="project" value="UniProtKB-KW"/>
</dbReference>
<evidence type="ECO:0000256" key="1">
    <source>
        <dbReference type="ARBA" id="ARBA00004251"/>
    </source>
</evidence>
<sequence length="363" mass="41154">AEVNFLGHMGHPNIIRLLGYCRDESEHLLVYEYMPNRSFDRFLFTDIAKRLSWGTRIWILIGVARGLTYLHSEKLMCRGLKSGDILLDQDFNAKLGDFGLVKYGPEPGETHVTTQVMGTCGYAAPEYILTEVNFLGHMDHPNIIRLLGYCRDESEHLLVYEYMPNRSFDRFLFTDIAKRLSWGTRIWILIGVARGLTYLHSEKLMCRGLKSGDILLDQDFNAKLGDFGLVKYGPEPGETHVTTQVMGTCGYAAPEYILTGHLTTKSDIYSFGIVLLVSITGRRALDVGRPAGQRSLVDWASSIQSNRRNLKKIMDPRLEHNYPLQGAFDCIALALRCVANRPKNRPTSEEVLQSLEHIYALYV</sequence>
<keyword evidence="10" id="KW-0472">Membrane</keyword>
<keyword evidence="4" id="KW-1003">Cell membrane</keyword>
<keyword evidence="6" id="KW-0732">Signal</keyword>
<evidence type="ECO:0000256" key="5">
    <source>
        <dbReference type="ARBA" id="ARBA00022692"/>
    </source>
</evidence>
<keyword evidence="15" id="KW-1185">Reference proteome</keyword>
<comment type="caution">
    <text evidence="14">The sequence shown here is derived from an EMBL/GenBank/DDBJ whole genome shotgun (WGS) entry which is preliminary data.</text>
</comment>
<evidence type="ECO:0000256" key="9">
    <source>
        <dbReference type="ARBA" id="ARBA00022989"/>
    </source>
</evidence>
<evidence type="ECO:0000256" key="7">
    <source>
        <dbReference type="ARBA" id="ARBA00022741"/>
    </source>
</evidence>
<evidence type="ECO:0000256" key="6">
    <source>
        <dbReference type="ARBA" id="ARBA00022729"/>
    </source>
</evidence>
<evidence type="ECO:0000259" key="13">
    <source>
        <dbReference type="PROSITE" id="PS50011"/>
    </source>
</evidence>
<dbReference type="Gene3D" id="1.10.510.10">
    <property type="entry name" value="Transferase(Phosphotransferase) domain 1"/>
    <property type="match status" value="2"/>
</dbReference>
<keyword evidence="8" id="KW-0067">ATP-binding</keyword>
<dbReference type="InterPro" id="IPR000719">
    <property type="entry name" value="Prot_kinase_dom"/>
</dbReference>
<dbReference type="InterPro" id="IPR011009">
    <property type="entry name" value="Kinase-like_dom_sf"/>
</dbReference>
<evidence type="ECO:0000256" key="12">
    <source>
        <dbReference type="ARBA" id="ARBA00023180"/>
    </source>
</evidence>
<feature type="domain" description="Protein kinase" evidence="13">
    <location>
        <begin position="87"/>
        <end position="360"/>
    </location>
</feature>
<proteinExistence type="inferred from homology"/>
<dbReference type="GO" id="GO:0002229">
    <property type="term" value="P:defense response to oomycetes"/>
    <property type="evidence" value="ECO:0007669"/>
    <property type="project" value="UniProtKB-ARBA"/>
</dbReference>
<dbReference type="GO" id="GO:0004672">
    <property type="term" value="F:protein kinase activity"/>
    <property type="evidence" value="ECO:0007669"/>
    <property type="project" value="InterPro"/>
</dbReference>
<dbReference type="AlphaFoldDB" id="A0AAD5D0E5"/>
<evidence type="ECO:0000256" key="11">
    <source>
        <dbReference type="ARBA" id="ARBA00023170"/>
    </source>
</evidence>
<dbReference type="EMBL" id="JAMZMK010006091">
    <property type="protein sequence ID" value="KAI7750772.1"/>
    <property type="molecule type" value="Genomic_DNA"/>
</dbReference>
<dbReference type="GO" id="GO:0005886">
    <property type="term" value="C:plasma membrane"/>
    <property type="evidence" value="ECO:0007669"/>
    <property type="project" value="UniProtKB-SubCell"/>
</dbReference>
<dbReference type="InterPro" id="IPR050823">
    <property type="entry name" value="Plant_Ser_Thr_Prot_Kinase"/>
</dbReference>
<evidence type="ECO:0000256" key="4">
    <source>
        <dbReference type="ARBA" id="ARBA00022475"/>
    </source>
</evidence>
<reference evidence="14" key="1">
    <citation type="submission" date="2022-06" db="EMBL/GenBank/DDBJ databases">
        <title>Uncovering the hologenomic basis of an extraordinary plant invasion.</title>
        <authorList>
            <person name="Bieker V.C."/>
            <person name="Martin M.D."/>
            <person name="Gilbert T."/>
            <person name="Hodgins K."/>
            <person name="Battlay P."/>
            <person name="Petersen B."/>
            <person name="Wilson J."/>
        </authorList>
    </citation>
    <scope>NUCLEOTIDE SEQUENCE</scope>
    <source>
        <strain evidence="14">AA19_3_7</strain>
        <tissue evidence="14">Leaf</tissue>
    </source>
</reference>
<keyword evidence="12" id="KW-0325">Glycoprotein</keyword>
<dbReference type="PANTHER" id="PTHR45621">
    <property type="entry name" value="OS01G0588500 PROTEIN-RELATED"/>
    <property type="match status" value="1"/>
</dbReference>
<dbReference type="Proteomes" id="UP001206925">
    <property type="component" value="Unassembled WGS sequence"/>
</dbReference>
<evidence type="ECO:0000256" key="3">
    <source>
        <dbReference type="ARBA" id="ARBA00010217"/>
    </source>
</evidence>
<gene>
    <name evidence="14" type="ORF">M8C21_028345</name>
</gene>
<dbReference type="Gene3D" id="3.30.200.20">
    <property type="entry name" value="Phosphorylase Kinase, domain 1"/>
    <property type="match status" value="1"/>
</dbReference>
<dbReference type="SUPFAM" id="SSF56112">
    <property type="entry name" value="Protein kinase-like (PK-like)"/>
    <property type="match status" value="2"/>
</dbReference>
<comment type="similarity">
    <text evidence="3">In the C-terminal section; belongs to the protein kinase superfamily. Ser/Thr protein kinase family.</text>
</comment>
<comment type="subcellular location">
    <subcellularLocation>
        <location evidence="1">Cell membrane</location>
        <topology evidence="1">Single-pass type I membrane protein</topology>
    </subcellularLocation>
</comment>
<keyword evidence="11" id="KW-0675">Receptor</keyword>